<accession>A0ABT5VY68</accession>
<dbReference type="Gene3D" id="1.25.40.10">
    <property type="entry name" value="Tetratricopeptide repeat domain"/>
    <property type="match status" value="4"/>
</dbReference>
<name>A0ABT5VY68_9BACT</name>
<dbReference type="EMBL" id="JAKJSC010000010">
    <property type="protein sequence ID" value="MDE5420354.1"/>
    <property type="molecule type" value="Genomic_DNA"/>
</dbReference>
<dbReference type="RefSeq" id="WP_275111685.1">
    <property type="nucleotide sequence ID" value="NZ_JAKJSC010000010.1"/>
</dbReference>
<dbReference type="PANTHER" id="PTHR12558">
    <property type="entry name" value="CELL DIVISION CYCLE 16,23,27"/>
    <property type="match status" value="1"/>
</dbReference>
<reference evidence="2 3" key="1">
    <citation type="submission" date="2022-01" db="EMBL/GenBank/DDBJ databases">
        <title>Labilibaculum sp. nov, a marine bacterium isolated from Antarctica.</title>
        <authorList>
            <person name="Dai W."/>
        </authorList>
    </citation>
    <scope>NUCLEOTIDE SEQUENCE [LARGE SCALE GENOMIC DNA]</scope>
    <source>
        <strain evidence="2 3">DW002</strain>
    </source>
</reference>
<dbReference type="PROSITE" id="PS50005">
    <property type="entry name" value="TPR"/>
    <property type="match status" value="2"/>
</dbReference>
<proteinExistence type="predicted"/>
<dbReference type="SMART" id="SM00028">
    <property type="entry name" value="TPR"/>
    <property type="match status" value="7"/>
</dbReference>
<keyword evidence="3" id="KW-1185">Reference proteome</keyword>
<feature type="repeat" description="TPR" evidence="1">
    <location>
        <begin position="54"/>
        <end position="87"/>
    </location>
</feature>
<sequence>MKHIILLLLFCTGMCATQSFSQKNQKVDQLLFSGQYTEAIPLLEQMVQKDNANSKLYFRLGKAYQFLNKNSLAKDNYQKAYKIDPNSTATLINLSGCLYALGNYPDAEKILIEAKSKSPNNYQIGILLAKTFAIQNKHQKSLDIFLELNERDTLNPYIYKQIGSLKKKKLDYIGSLAAYLKAHELNPKDLSVLTHIIQLFYEMAGYQQALEMANKGLDTYPGNSLLLKKKAQVLIGLEWYENALSILKDLKQNKQLSLAENKQLGICYMQTKQYEQAIKSFYDCGETFEKDPMINFYNGVCYARLEQHEKGITYLENAIFYVTPTIEAAMHLYLAKSYGTTRQFQKAIDAYKKHLELDDKDPNVYYEIATTYEEFGDNKDKALAYYTMFIQKSTDKDDDKYVYAKSRILHIKEKIHFQK</sequence>
<dbReference type="SUPFAM" id="SSF48452">
    <property type="entry name" value="TPR-like"/>
    <property type="match status" value="2"/>
</dbReference>
<protein>
    <submittedName>
        <fullName evidence="2">Tetratricopeptide repeat protein</fullName>
    </submittedName>
</protein>
<evidence type="ECO:0000256" key="1">
    <source>
        <dbReference type="PROSITE-ProRule" id="PRU00339"/>
    </source>
</evidence>
<organism evidence="2 3">
    <name type="scientific">Paralabilibaculum antarcticum</name>
    <dbReference type="NCBI Taxonomy" id="2912572"/>
    <lineage>
        <taxon>Bacteria</taxon>
        <taxon>Pseudomonadati</taxon>
        <taxon>Bacteroidota</taxon>
        <taxon>Bacteroidia</taxon>
        <taxon>Marinilabiliales</taxon>
        <taxon>Marinifilaceae</taxon>
        <taxon>Paralabilibaculum</taxon>
    </lineage>
</organism>
<feature type="repeat" description="TPR" evidence="1">
    <location>
        <begin position="328"/>
        <end position="361"/>
    </location>
</feature>
<dbReference type="Pfam" id="PF14559">
    <property type="entry name" value="TPR_19"/>
    <property type="match status" value="1"/>
</dbReference>
<evidence type="ECO:0000313" key="2">
    <source>
        <dbReference type="EMBL" id="MDE5420354.1"/>
    </source>
</evidence>
<keyword evidence="1" id="KW-0802">TPR repeat</keyword>
<dbReference type="InterPro" id="IPR019734">
    <property type="entry name" value="TPR_rpt"/>
</dbReference>
<gene>
    <name evidence="2" type="ORF">L3049_20360</name>
</gene>
<dbReference type="InterPro" id="IPR011990">
    <property type="entry name" value="TPR-like_helical_dom_sf"/>
</dbReference>
<evidence type="ECO:0000313" key="3">
    <source>
        <dbReference type="Proteomes" id="UP001528920"/>
    </source>
</evidence>
<dbReference type="Proteomes" id="UP001528920">
    <property type="component" value="Unassembled WGS sequence"/>
</dbReference>
<comment type="caution">
    <text evidence="2">The sequence shown here is derived from an EMBL/GenBank/DDBJ whole genome shotgun (WGS) entry which is preliminary data.</text>
</comment>
<dbReference type="Pfam" id="PF13174">
    <property type="entry name" value="TPR_6"/>
    <property type="match status" value="1"/>
</dbReference>
<dbReference type="PANTHER" id="PTHR12558:SF13">
    <property type="entry name" value="CELL DIVISION CYCLE PROTEIN 27 HOMOLOG"/>
    <property type="match status" value="1"/>
</dbReference>